<organism evidence="2 3">
    <name type="scientific">Cirrhinus mrigala</name>
    <name type="common">Mrigala</name>
    <dbReference type="NCBI Taxonomy" id="683832"/>
    <lineage>
        <taxon>Eukaryota</taxon>
        <taxon>Metazoa</taxon>
        <taxon>Chordata</taxon>
        <taxon>Craniata</taxon>
        <taxon>Vertebrata</taxon>
        <taxon>Euteleostomi</taxon>
        <taxon>Actinopterygii</taxon>
        <taxon>Neopterygii</taxon>
        <taxon>Teleostei</taxon>
        <taxon>Ostariophysi</taxon>
        <taxon>Cypriniformes</taxon>
        <taxon>Cyprinidae</taxon>
        <taxon>Labeoninae</taxon>
        <taxon>Labeonini</taxon>
        <taxon>Cirrhinus</taxon>
    </lineage>
</organism>
<keyword evidence="3" id="KW-1185">Reference proteome</keyword>
<keyword evidence="1" id="KW-0472">Membrane</keyword>
<keyword evidence="1" id="KW-1133">Transmembrane helix</keyword>
<dbReference type="EMBL" id="JAMKFB020000020">
    <property type="protein sequence ID" value="KAL0164540.1"/>
    <property type="molecule type" value="Genomic_DNA"/>
</dbReference>
<keyword evidence="1" id="KW-0812">Transmembrane</keyword>
<dbReference type="AlphaFoldDB" id="A0ABD0NRN9"/>
<evidence type="ECO:0000256" key="1">
    <source>
        <dbReference type="SAM" id="Phobius"/>
    </source>
</evidence>
<feature type="transmembrane region" description="Helical" evidence="1">
    <location>
        <begin position="6"/>
        <end position="24"/>
    </location>
</feature>
<reference evidence="2 3" key="1">
    <citation type="submission" date="2024-05" db="EMBL/GenBank/DDBJ databases">
        <title>Genome sequencing and assembly of Indian major carp, Cirrhinus mrigala (Hamilton, 1822).</title>
        <authorList>
            <person name="Mohindra V."/>
            <person name="Chowdhury L.M."/>
            <person name="Lal K."/>
            <person name="Jena J.K."/>
        </authorList>
    </citation>
    <scope>NUCLEOTIDE SEQUENCE [LARGE SCALE GENOMIC DNA]</scope>
    <source>
        <strain evidence="2">CM1030</strain>
        <tissue evidence="2">Blood</tissue>
    </source>
</reference>
<feature type="non-terminal residue" evidence="2">
    <location>
        <position position="54"/>
    </location>
</feature>
<proteinExistence type="predicted"/>
<name>A0ABD0NRN9_CIRMR</name>
<dbReference type="Proteomes" id="UP001529510">
    <property type="component" value="Unassembled WGS sequence"/>
</dbReference>
<feature type="non-terminal residue" evidence="2">
    <location>
        <position position="1"/>
    </location>
</feature>
<evidence type="ECO:0000313" key="2">
    <source>
        <dbReference type="EMBL" id="KAL0164540.1"/>
    </source>
</evidence>
<comment type="caution">
    <text evidence="2">The sequence shown here is derived from an EMBL/GenBank/DDBJ whole genome shotgun (WGS) entry which is preliminary data.</text>
</comment>
<gene>
    <name evidence="2" type="ORF">M9458_040293</name>
</gene>
<evidence type="ECO:0000313" key="3">
    <source>
        <dbReference type="Proteomes" id="UP001529510"/>
    </source>
</evidence>
<accession>A0ABD0NRN9</accession>
<sequence length="54" mass="6586">FWIGIYSWIVVCLILWVKLECGYIKQRKSYERSWSLSRPMMRPPKPLTKSDYMT</sequence>
<protein>
    <submittedName>
        <fullName evidence="2">Uncharacterized protein</fullName>
    </submittedName>
</protein>